<dbReference type="PANTHER" id="PTHR23422:SF11">
    <property type="entry name" value="DIPEPTIDYL PEPTIDASE 3"/>
    <property type="match status" value="1"/>
</dbReference>
<evidence type="ECO:0000256" key="13">
    <source>
        <dbReference type="PIRSR" id="PIRSR007828-2"/>
    </source>
</evidence>
<keyword evidence="10 11" id="KW-0482">Metalloprotease</keyword>
<keyword evidence="4 11" id="KW-0031">Aminopeptidase</keyword>
<evidence type="ECO:0000256" key="11">
    <source>
        <dbReference type="PIRNR" id="PIRNR007828"/>
    </source>
</evidence>
<dbReference type="InterPro" id="IPR005317">
    <property type="entry name" value="Dipeptidyl-peptase3"/>
</dbReference>
<feature type="active site" evidence="12">
    <location>
        <position position="438"/>
    </location>
</feature>
<evidence type="ECO:0000256" key="6">
    <source>
        <dbReference type="ARBA" id="ARBA00022670"/>
    </source>
</evidence>
<dbReference type="GO" id="GO:0008239">
    <property type="term" value="F:dipeptidyl-peptidase activity"/>
    <property type="evidence" value="ECO:0007669"/>
    <property type="project" value="UniProtKB-UniRule"/>
</dbReference>
<evidence type="ECO:0000256" key="3">
    <source>
        <dbReference type="ARBA" id="ARBA00010200"/>
    </source>
</evidence>
<feature type="binding site" evidence="13">
    <location>
        <position position="437"/>
    </location>
    <ligand>
        <name>Zn(2+)</name>
        <dbReference type="ChEBI" id="CHEBI:29105"/>
        <note>catalytic</note>
    </ligand>
</feature>
<evidence type="ECO:0000256" key="1">
    <source>
        <dbReference type="ARBA" id="ARBA00001336"/>
    </source>
</evidence>
<evidence type="ECO:0000313" key="15">
    <source>
        <dbReference type="Proteomes" id="UP000193144"/>
    </source>
</evidence>
<dbReference type="Gene3D" id="3.30.540.30">
    <property type="match status" value="3"/>
</dbReference>
<dbReference type="PIRSF" id="PIRSF007828">
    <property type="entry name" value="Dipeptidyl-peptidase_III"/>
    <property type="match status" value="1"/>
</dbReference>
<evidence type="ECO:0000256" key="12">
    <source>
        <dbReference type="PIRSR" id="PIRSR007828-1"/>
    </source>
</evidence>
<keyword evidence="7 11" id="KW-0479">Metal-binding</keyword>
<proteinExistence type="inferred from homology"/>
<gene>
    <name evidence="14" type="ORF">BCR34DRAFT_496304</name>
</gene>
<evidence type="ECO:0000256" key="5">
    <source>
        <dbReference type="ARBA" id="ARBA00022490"/>
    </source>
</evidence>
<dbReference type="EC" id="3.4.14.4" evidence="11"/>
<dbReference type="GO" id="GO:0046872">
    <property type="term" value="F:metal ion binding"/>
    <property type="evidence" value="ECO:0007669"/>
    <property type="project" value="UniProtKB-KW"/>
</dbReference>
<comment type="catalytic activity">
    <reaction evidence="1 11">
        <text>Release of an N-terminal dipeptide from a peptide comprising four or more residues, with broad specificity. Also acts on dipeptidyl 2-naphthylamides.</text>
        <dbReference type="EC" id="3.4.14.4"/>
    </reaction>
</comment>
<keyword evidence="6 11" id="KW-0645">Protease</keyword>
<evidence type="ECO:0000256" key="10">
    <source>
        <dbReference type="ARBA" id="ARBA00023049"/>
    </source>
</evidence>
<accession>A0A1Y1YJI8</accession>
<dbReference type="Pfam" id="PF03571">
    <property type="entry name" value="Peptidase_M49"/>
    <property type="match status" value="1"/>
</dbReference>
<keyword evidence="8 11" id="KW-0378">Hydrolase</keyword>
<dbReference type="InterPro" id="IPR039461">
    <property type="entry name" value="Peptidase_M49"/>
</dbReference>
<comment type="similarity">
    <text evidence="3 11">Belongs to the peptidase M49 family.</text>
</comment>
<dbReference type="STRING" id="1231657.A0A1Y1YJI8"/>
<reference evidence="14 15" key="1">
    <citation type="submission" date="2016-07" db="EMBL/GenBank/DDBJ databases">
        <title>Pervasive Adenine N6-methylation of Active Genes in Fungi.</title>
        <authorList>
            <consortium name="DOE Joint Genome Institute"/>
            <person name="Mondo S.J."/>
            <person name="Dannebaum R.O."/>
            <person name="Kuo R.C."/>
            <person name="Labutti K."/>
            <person name="Haridas S."/>
            <person name="Kuo A."/>
            <person name="Salamov A."/>
            <person name="Ahrendt S.R."/>
            <person name="Lipzen A."/>
            <person name="Sullivan W."/>
            <person name="Andreopoulos W.B."/>
            <person name="Clum A."/>
            <person name="Lindquist E."/>
            <person name="Daum C."/>
            <person name="Ramamoorthy G.K."/>
            <person name="Gryganskyi A."/>
            <person name="Culley D."/>
            <person name="Magnuson J.K."/>
            <person name="James T.Y."/>
            <person name="O'Malley M.A."/>
            <person name="Stajich J.E."/>
            <person name="Spatafora J.W."/>
            <person name="Visel A."/>
            <person name="Grigoriev I.V."/>
        </authorList>
    </citation>
    <scope>NUCLEOTIDE SEQUENCE [LARGE SCALE GENOMIC DNA]</scope>
    <source>
        <strain evidence="14 15">CBS 115471</strain>
    </source>
</reference>
<dbReference type="Proteomes" id="UP000193144">
    <property type="component" value="Unassembled WGS sequence"/>
</dbReference>
<dbReference type="GO" id="GO:0005737">
    <property type="term" value="C:cytoplasm"/>
    <property type="evidence" value="ECO:0007669"/>
    <property type="project" value="UniProtKB-SubCell"/>
</dbReference>
<comment type="caution">
    <text evidence="14">The sequence shown here is derived from an EMBL/GenBank/DDBJ whole genome shotgun (WGS) entry which is preliminary data.</text>
</comment>
<evidence type="ECO:0000256" key="4">
    <source>
        <dbReference type="ARBA" id="ARBA00022438"/>
    </source>
</evidence>
<evidence type="ECO:0000256" key="8">
    <source>
        <dbReference type="ARBA" id="ARBA00022801"/>
    </source>
</evidence>
<name>A0A1Y1YJI8_9PLEO</name>
<feature type="binding site" evidence="13">
    <location>
        <position position="496"/>
    </location>
    <ligand>
        <name>Zn(2+)</name>
        <dbReference type="ChEBI" id="CHEBI:29105"/>
        <note>catalytic</note>
    </ligand>
</feature>
<evidence type="ECO:0000313" key="14">
    <source>
        <dbReference type="EMBL" id="ORX98180.1"/>
    </source>
</evidence>
<dbReference type="Gene3D" id="3.30.70.2600">
    <property type="match status" value="1"/>
</dbReference>
<dbReference type="GO" id="GO:0004177">
    <property type="term" value="F:aminopeptidase activity"/>
    <property type="evidence" value="ECO:0007669"/>
    <property type="project" value="UniProtKB-KW"/>
</dbReference>
<keyword evidence="5 11" id="KW-0963">Cytoplasm</keyword>
<feature type="binding site" evidence="13">
    <location>
        <position position="442"/>
    </location>
    <ligand>
        <name>Zn(2+)</name>
        <dbReference type="ChEBI" id="CHEBI:29105"/>
        <note>catalytic</note>
    </ligand>
</feature>
<evidence type="ECO:0000256" key="9">
    <source>
        <dbReference type="ARBA" id="ARBA00022833"/>
    </source>
</evidence>
<dbReference type="PANTHER" id="PTHR23422">
    <property type="entry name" value="DIPEPTIDYL PEPTIDASE III-RELATED"/>
    <property type="match status" value="1"/>
</dbReference>
<comment type="cofactor">
    <cofactor evidence="11 13">
        <name>Zn(2+)</name>
        <dbReference type="ChEBI" id="CHEBI:29105"/>
    </cofactor>
    <text evidence="11 13">Binds 1 zinc ion per subunit.</text>
</comment>
<organism evidence="14 15">
    <name type="scientific">Clohesyomyces aquaticus</name>
    <dbReference type="NCBI Taxonomy" id="1231657"/>
    <lineage>
        <taxon>Eukaryota</taxon>
        <taxon>Fungi</taxon>
        <taxon>Dikarya</taxon>
        <taxon>Ascomycota</taxon>
        <taxon>Pezizomycotina</taxon>
        <taxon>Dothideomycetes</taxon>
        <taxon>Pleosporomycetidae</taxon>
        <taxon>Pleosporales</taxon>
        <taxon>Lindgomycetaceae</taxon>
        <taxon>Clohesyomyces</taxon>
    </lineage>
</organism>
<dbReference type="OrthoDB" id="4694525at2759"/>
<protein>
    <recommendedName>
        <fullName evidence="11">Dipeptidyl peptidase 3</fullName>
        <ecNumber evidence="11">3.4.14.4</ecNumber>
    </recommendedName>
    <alternativeName>
        <fullName evidence="11">Dipeptidyl aminopeptidase III</fullName>
    </alternativeName>
    <alternativeName>
        <fullName evidence="11">Dipeptidyl peptidase III</fullName>
    </alternativeName>
</protein>
<dbReference type="GO" id="GO:0008235">
    <property type="term" value="F:metalloexopeptidase activity"/>
    <property type="evidence" value="ECO:0007669"/>
    <property type="project" value="InterPro"/>
</dbReference>
<sequence length="688" mass="78046">MAGQYLQPIHVLGIQNAFSSLSNQEKLYAHHLSRAAWHGTRIILRQVSPESIGIFDFILELYTSCWGEWDLLVEDHDLTREELDSFLDYAAKFLSNIGNFYGSGDQKFVPSVSMQSLERVAERSPKASELFGKISGQILAIPPYGLGFPSGHAQSAYYPGDDIISREEIAILSRILEERSILPENTRIRKIENSQGIVYEVLQASVDKDTQPLEFSSPNLQGIIRIQRGDHSDELSKICSCLAEAKKYATNKKQAAFLSQYIDSFQSGSLDTYRESLRTWIQDKSPRVENIFGFVEPYRDPYGIRAEFEGLVAITDVEETKSLMKLVENSSTFIKRLPWATGTENDGKGPFEKALFEPPDFTSIHALAYCSSIIFPGINLPNYNDIREQCGFKNVIIANRMNAESNKSQTPLFIDPSEMESFQKHKYPAYYWWVVLHELLGHGTGRMMIEESEGNFNFDPNNPPINSVTGKPIETWYKPGQTWTGQFGDLATTVDECRAELVGAYLMDDIELLGLFGYNEKSEITAQDLTYNIYLQLGVDGLRGLANFNAKNEKWGQAHSRAHFSILKCLLTDGGGCLTIECDGEKDLTVRVDRTKIKSHGKPALGRMLLRLHMYRCTADVESCREYYEQLSRVDGEYLAWRDIVLSKRQPKWVFVQPNTFLEGEEVVLKEYGDTARDVIQSWVDRNV</sequence>
<dbReference type="EMBL" id="MCFA01000220">
    <property type="protein sequence ID" value="ORX98180.1"/>
    <property type="molecule type" value="Genomic_DNA"/>
</dbReference>
<comment type="subcellular location">
    <subcellularLocation>
        <location evidence="2">Cytoplasm</location>
    </subcellularLocation>
</comment>
<keyword evidence="9 11" id="KW-0862">Zinc</keyword>
<evidence type="ECO:0000256" key="2">
    <source>
        <dbReference type="ARBA" id="ARBA00004496"/>
    </source>
</evidence>
<evidence type="ECO:0000256" key="7">
    <source>
        <dbReference type="ARBA" id="ARBA00022723"/>
    </source>
</evidence>
<keyword evidence="15" id="KW-1185">Reference proteome</keyword>
<dbReference type="AlphaFoldDB" id="A0A1Y1YJI8"/>
<dbReference type="GO" id="GO:0006508">
    <property type="term" value="P:proteolysis"/>
    <property type="evidence" value="ECO:0007669"/>
    <property type="project" value="UniProtKB-KW"/>
</dbReference>